<dbReference type="SUPFAM" id="SSF54373">
    <property type="entry name" value="FAD-linked reductases, C-terminal domain"/>
    <property type="match status" value="1"/>
</dbReference>
<evidence type="ECO:0000256" key="4">
    <source>
        <dbReference type="ARBA" id="ARBA00022827"/>
    </source>
</evidence>
<evidence type="ECO:0000313" key="8">
    <source>
        <dbReference type="Proteomes" id="UP000265703"/>
    </source>
</evidence>
<dbReference type="EMBL" id="QKYT01000430">
    <property type="protein sequence ID" value="RIA85364.1"/>
    <property type="molecule type" value="Genomic_DNA"/>
</dbReference>
<dbReference type="GO" id="GO:0019478">
    <property type="term" value="P:D-amino acid catabolic process"/>
    <property type="evidence" value="ECO:0007669"/>
    <property type="project" value="TreeGrafter"/>
</dbReference>
<dbReference type="OrthoDB" id="2015447at2759"/>
<proteinExistence type="inferred from homology"/>
<evidence type="ECO:0000256" key="5">
    <source>
        <dbReference type="ARBA" id="ARBA00023002"/>
    </source>
</evidence>
<keyword evidence="5" id="KW-0560">Oxidoreductase</keyword>
<dbReference type="STRING" id="658196.A0A397SRR2"/>
<sequence length="260" mass="29216">MIIDEFEYWKKLPHNFSDPWFKTLCPELPFGVEFGIKYKSFSINPSTYLNYFLKTFTSLGGTTQRANLSHLNECIKSDTDIVVNYLGIHARTLGCVEDSDVFPARGQTVIAQLPQSYMNWAFFKRVLPNCAYFLMHNVKGADGESTFAILRDNGEVTLGGTYEEDNYSTDVDYDTAAAIIQRCLATRPDLLPKDQPNLIIKMHGVGLRPCHKGGVRVETELTEKFGKKILICHNYGHGGSGYESSYGTAQSALKIMKEIL</sequence>
<keyword evidence="4" id="KW-0274">FAD</keyword>
<dbReference type="InterPro" id="IPR023209">
    <property type="entry name" value="DAO"/>
</dbReference>
<evidence type="ECO:0000256" key="3">
    <source>
        <dbReference type="ARBA" id="ARBA00022630"/>
    </source>
</evidence>
<organism evidence="7 8">
    <name type="scientific">Glomus cerebriforme</name>
    <dbReference type="NCBI Taxonomy" id="658196"/>
    <lineage>
        <taxon>Eukaryota</taxon>
        <taxon>Fungi</taxon>
        <taxon>Fungi incertae sedis</taxon>
        <taxon>Mucoromycota</taxon>
        <taxon>Glomeromycotina</taxon>
        <taxon>Glomeromycetes</taxon>
        <taxon>Glomerales</taxon>
        <taxon>Glomeraceae</taxon>
        <taxon>Glomus</taxon>
    </lineage>
</organism>
<accession>A0A397SRR2</accession>
<gene>
    <name evidence="7" type="ORF">C1645_830883</name>
</gene>
<dbReference type="GO" id="GO:0071949">
    <property type="term" value="F:FAD binding"/>
    <property type="evidence" value="ECO:0007669"/>
    <property type="project" value="InterPro"/>
</dbReference>
<dbReference type="AlphaFoldDB" id="A0A397SRR2"/>
<dbReference type="GO" id="GO:0005737">
    <property type="term" value="C:cytoplasm"/>
    <property type="evidence" value="ECO:0007669"/>
    <property type="project" value="TreeGrafter"/>
</dbReference>
<dbReference type="GO" id="GO:0003884">
    <property type="term" value="F:D-amino-acid oxidase activity"/>
    <property type="evidence" value="ECO:0007669"/>
    <property type="project" value="InterPro"/>
</dbReference>
<comment type="caution">
    <text evidence="7">The sequence shown here is derived from an EMBL/GenBank/DDBJ whole genome shotgun (WGS) entry which is preliminary data.</text>
</comment>
<evidence type="ECO:0000259" key="6">
    <source>
        <dbReference type="Pfam" id="PF01266"/>
    </source>
</evidence>
<dbReference type="PANTHER" id="PTHR11530:SF11">
    <property type="entry name" value="D-ASPARTATE OXIDASE"/>
    <property type="match status" value="1"/>
</dbReference>
<reference evidence="7 8" key="1">
    <citation type="submission" date="2018-06" db="EMBL/GenBank/DDBJ databases">
        <title>Comparative genomics reveals the genomic features of Rhizophagus irregularis, R. cerebriforme, R. diaphanum and Gigaspora rosea, and their symbiotic lifestyle signature.</title>
        <authorList>
            <person name="Morin E."/>
            <person name="San Clemente H."/>
            <person name="Chen E.C.H."/>
            <person name="De La Providencia I."/>
            <person name="Hainaut M."/>
            <person name="Kuo A."/>
            <person name="Kohler A."/>
            <person name="Murat C."/>
            <person name="Tang N."/>
            <person name="Roy S."/>
            <person name="Loubradou J."/>
            <person name="Henrissat B."/>
            <person name="Grigoriev I.V."/>
            <person name="Corradi N."/>
            <person name="Roux C."/>
            <person name="Martin F.M."/>
        </authorList>
    </citation>
    <scope>NUCLEOTIDE SEQUENCE [LARGE SCALE GENOMIC DNA]</scope>
    <source>
        <strain evidence="7 8">DAOM 227022</strain>
    </source>
</reference>
<evidence type="ECO:0000256" key="2">
    <source>
        <dbReference type="ARBA" id="ARBA00006730"/>
    </source>
</evidence>
<evidence type="ECO:0000313" key="7">
    <source>
        <dbReference type="EMBL" id="RIA85364.1"/>
    </source>
</evidence>
<keyword evidence="8" id="KW-1185">Reference proteome</keyword>
<dbReference type="InterPro" id="IPR006076">
    <property type="entry name" value="FAD-dep_OxRdtase"/>
</dbReference>
<comment type="cofactor">
    <cofactor evidence="1">
        <name>FAD</name>
        <dbReference type="ChEBI" id="CHEBI:57692"/>
    </cofactor>
</comment>
<dbReference type="Proteomes" id="UP000265703">
    <property type="component" value="Unassembled WGS sequence"/>
</dbReference>
<feature type="domain" description="FAD dependent oxidoreductase" evidence="6">
    <location>
        <begin position="22"/>
        <end position="250"/>
    </location>
</feature>
<comment type="similarity">
    <text evidence="2">Belongs to the DAMOX/DASOX family.</text>
</comment>
<dbReference type="Gene3D" id="3.30.9.10">
    <property type="entry name" value="D-Amino Acid Oxidase, subunit A, domain 2"/>
    <property type="match status" value="1"/>
</dbReference>
<keyword evidence="3" id="KW-0285">Flavoprotein</keyword>
<name>A0A397SRR2_9GLOM</name>
<dbReference type="SUPFAM" id="SSF51971">
    <property type="entry name" value="Nucleotide-binding domain"/>
    <property type="match status" value="1"/>
</dbReference>
<evidence type="ECO:0000256" key="1">
    <source>
        <dbReference type="ARBA" id="ARBA00001974"/>
    </source>
</evidence>
<protein>
    <recommendedName>
        <fullName evidence="6">FAD dependent oxidoreductase domain-containing protein</fullName>
    </recommendedName>
</protein>
<dbReference type="PANTHER" id="PTHR11530">
    <property type="entry name" value="D-AMINO ACID OXIDASE"/>
    <property type="match status" value="1"/>
</dbReference>
<dbReference type="Pfam" id="PF01266">
    <property type="entry name" value="DAO"/>
    <property type="match status" value="1"/>
</dbReference>